<dbReference type="InterPro" id="IPR023346">
    <property type="entry name" value="Lysozyme-like_dom_sf"/>
</dbReference>
<dbReference type="GO" id="GO:0009253">
    <property type="term" value="P:peptidoglycan catabolic process"/>
    <property type="evidence" value="ECO:0007669"/>
    <property type="project" value="InterPro"/>
</dbReference>
<dbReference type="Pfam" id="PF00959">
    <property type="entry name" value="Phage_lysozyme"/>
    <property type="match status" value="1"/>
</dbReference>
<dbReference type="GO" id="GO:0031640">
    <property type="term" value="P:killing of cells of another organism"/>
    <property type="evidence" value="ECO:0007669"/>
    <property type="project" value="UniProtKB-KW"/>
</dbReference>
<proteinExistence type="predicted"/>
<organism evidence="6 7">
    <name type="scientific">Choiromyces venosus 120613-1</name>
    <dbReference type="NCBI Taxonomy" id="1336337"/>
    <lineage>
        <taxon>Eukaryota</taxon>
        <taxon>Fungi</taxon>
        <taxon>Dikarya</taxon>
        <taxon>Ascomycota</taxon>
        <taxon>Pezizomycotina</taxon>
        <taxon>Pezizomycetes</taxon>
        <taxon>Pezizales</taxon>
        <taxon>Tuberaceae</taxon>
        <taxon>Choiromyces</taxon>
    </lineage>
</organism>
<evidence type="ECO:0000256" key="2">
    <source>
        <dbReference type="ARBA" id="ARBA00022638"/>
    </source>
</evidence>
<accession>A0A3N4J493</accession>
<dbReference type="InterPro" id="IPR051018">
    <property type="entry name" value="Bacteriophage_GH24"/>
</dbReference>
<dbReference type="AlphaFoldDB" id="A0A3N4J493"/>
<dbReference type="GO" id="GO:0016998">
    <property type="term" value="P:cell wall macromolecule catabolic process"/>
    <property type="evidence" value="ECO:0007669"/>
    <property type="project" value="InterPro"/>
</dbReference>
<evidence type="ECO:0000256" key="1">
    <source>
        <dbReference type="ARBA" id="ARBA00022529"/>
    </source>
</evidence>
<keyword evidence="2" id="KW-0081">Bacteriolytic enzyme</keyword>
<feature type="compositionally biased region" description="Low complexity" evidence="4">
    <location>
        <begin position="128"/>
        <end position="143"/>
    </location>
</feature>
<dbReference type="Gene3D" id="1.10.530.40">
    <property type="match status" value="1"/>
</dbReference>
<keyword evidence="1" id="KW-0929">Antimicrobial</keyword>
<gene>
    <name evidence="6" type="ORF">L873DRAFT_1751210</name>
</gene>
<feature type="chain" id="PRO_5018217907" evidence="5">
    <location>
        <begin position="21"/>
        <end position="303"/>
    </location>
</feature>
<dbReference type="InterPro" id="IPR002196">
    <property type="entry name" value="Glyco_hydro_24"/>
</dbReference>
<dbReference type="GO" id="GO:0003796">
    <property type="term" value="F:lysozyme activity"/>
    <property type="evidence" value="ECO:0007669"/>
    <property type="project" value="InterPro"/>
</dbReference>
<dbReference type="STRING" id="1336337.A0A3N4J493"/>
<name>A0A3N4J493_9PEZI</name>
<reference evidence="6 7" key="1">
    <citation type="journal article" date="2018" name="Nat. Ecol. Evol.">
        <title>Pezizomycetes genomes reveal the molecular basis of ectomycorrhizal truffle lifestyle.</title>
        <authorList>
            <person name="Murat C."/>
            <person name="Payen T."/>
            <person name="Noel B."/>
            <person name="Kuo A."/>
            <person name="Morin E."/>
            <person name="Chen J."/>
            <person name="Kohler A."/>
            <person name="Krizsan K."/>
            <person name="Balestrini R."/>
            <person name="Da Silva C."/>
            <person name="Montanini B."/>
            <person name="Hainaut M."/>
            <person name="Levati E."/>
            <person name="Barry K.W."/>
            <person name="Belfiori B."/>
            <person name="Cichocki N."/>
            <person name="Clum A."/>
            <person name="Dockter R.B."/>
            <person name="Fauchery L."/>
            <person name="Guy J."/>
            <person name="Iotti M."/>
            <person name="Le Tacon F."/>
            <person name="Lindquist E.A."/>
            <person name="Lipzen A."/>
            <person name="Malagnac F."/>
            <person name="Mello A."/>
            <person name="Molinier V."/>
            <person name="Miyauchi S."/>
            <person name="Poulain J."/>
            <person name="Riccioni C."/>
            <person name="Rubini A."/>
            <person name="Sitrit Y."/>
            <person name="Splivallo R."/>
            <person name="Traeger S."/>
            <person name="Wang M."/>
            <person name="Zifcakova L."/>
            <person name="Wipf D."/>
            <person name="Zambonelli A."/>
            <person name="Paolocci F."/>
            <person name="Nowrousian M."/>
            <person name="Ottonello S."/>
            <person name="Baldrian P."/>
            <person name="Spatafora J.W."/>
            <person name="Henrissat B."/>
            <person name="Nagy L.G."/>
            <person name="Aury J.M."/>
            <person name="Wincker P."/>
            <person name="Grigoriev I.V."/>
            <person name="Bonfante P."/>
            <person name="Martin F.M."/>
        </authorList>
    </citation>
    <scope>NUCLEOTIDE SEQUENCE [LARGE SCALE GENOMIC DNA]</scope>
    <source>
        <strain evidence="6 7">120613-1</strain>
    </source>
</reference>
<dbReference type="PANTHER" id="PTHR38107">
    <property type="match status" value="1"/>
</dbReference>
<dbReference type="OrthoDB" id="5358886at2759"/>
<feature type="signal peptide" evidence="5">
    <location>
        <begin position="1"/>
        <end position="20"/>
    </location>
</feature>
<keyword evidence="7" id="KW-1185">Reference proteome</keyword>
<dbReference type="InterPro" id="IPR033907">
    <property type="entry name" value="Endolysin_autolysin"/>
</dbReference>
<protein>
    <submittedName>
        <fullName evidence="6">Lysozyme-like protein</fullName>
    </submittedName>
</protein>
<keyword evidence="5" id="KW-0732">Signal</keyword>
<dbReference type="CDD" id="cd00737">
    <property type="entry name" value="lyz_endolysin_autolysin"/>
    <property type="match status" value="1"/>
</dbReference>
<dbReference type="InterPro" id="IPR023347">
    <property type="entry name" value="Lysozyme_dom_sf"/>
</dbReference>
<sequence>MKSISFICLFVSTLVVSASAIPHISSIFGRSAGDTCYTGYGEGHCVKPNNCKGIAVGRKYCGGGSYGGDYETQCCVELVCKVPGGGTGYCRSVQNGGCPGGSFQSNDYSNNQWPCTGGDIQCCVPGQTSDSNPDTPTSNSSSTYPGGNGRIHQIALDMLKEFEGFRGDIYKDQVGIDTIGYGHSCAAAPGTCEGLNKPISEKEGEDLMIKDLEQFEQCVCKLPGSPGLNSNQFAALVSFAFNTGCYGTHDYFTDSMSRKDYKGICNTLPTTNTLGDVLVNRRAVEAKLCRTSTEQSCGCKGYN</sequence>
<evidence type="ECO:0000313" key="6">
    <source>
        <dbReference type="EMBL" id="RPA91918.1"/>
    </source>
</evidence>
<dbReference type="PANTHER" id="PTHR38107:SF3">
    <property type="entry name" value="LYSOZYME RRRD-RELATED"/>
    <property type="match status" value="1"/>
</dbReference>
<evidence type="ECO:0000256" key="4">
    <source>
        <dbReference type="SAM" id="MobiDB-lite"/>
    </source>
</evidence>
<dbReference type="SUPFAM" id="SSF53955">
    <property type="entry name" value="Lysozyme-like"/>
    <property type="match status" value="1"/>
</dbReference>
<feature type="region of interest" description="Disordered" evidence="4">
    <location>
        <begin position="128"/>
        <end position="147"/>
    </location>
</feature>
<evidence type="ECO:0000313" key="7">
    <source>
        <dbReference type="Proteomes" id="UP000276215"/>
    </source>
</evidence>
<dbReference type="EMBL" id="ML120484">
    <property type="protein sequence ID" value="RPA91918.1"/>
    <property type="molecule type" value="Genomic_DNA"/>
</dbReference>
<keyword evidence="3" id="KW-1035">Host cytoplasm</keyword>
<dbReference type="GO" id="GO:0042742">
    <property type="term" value="P:defense response to bacterium"/>
    <property type="evidence" value="ECO:0007669"/>
    <property type="project" value="UniProtKB-KW"/>
</dbReference>
<evidence type="ECO:0000256" key="5">
    <source>
        <dbReference type="SAM" id="SignalP"/>
    </source>
</evidence>
<dbReference type="Proteomes" id="UP000276215">
    <property type="component" value="Unassembled WGS sequence"/>
</dbReference>
<evidence type="ECO:0000256" key="3">
    <source>
        <dbReference type="ARBA" id="ARBA00023200"/>
    </source>
</evidence>